<dbReference type="GO" id="GO:0005886">
    <property type="term" value="C:plasma membrane"/>
    <property type="evidence" value="ECO:0007669"/>
    <property type="project" value="UniProtKB-SubCell"/>
</dbReference>
<evidence type="ECO:0000259" key="7">
    <source>
        <dbReference type="Pfam" id="PF00892"/>
    </source>
</evidence>
<feature type="transmembrane region" description="Helical" evidence="6">
    <location>
        <begin position="234"/>
        <end position="252"/>
    </location>
</feature>
<dbReference type="PANTHER" id="PTHR32322:SF18">
    <property type="entry name" value="S-ADENOSYLMETHIONINE_S-ADENOSYLHOMOCYSTEINE TRANSPORTER"/>
    <property type="match status" value="1"/>
</dbReference>
<dbReference type="InterPro" id="IPR050638">
    <property type="entry name" value="AA-Vitamin_Transporters"/>
</dbReference>
<evidence type="ECO:0000313" key="8">
    <source>
        <dbReference type="EMBL" id="SHG65035.1"/>
    </source>
</evidence>
<dbReference type="PANTHER" id="PTHR32322">
    <property type="entry name" value="INNER MEMBRANE TRANSPORTER"/>
    <property type="match status" value="1"/>
</dbReference>
<keyword evidence="4 6" id="KW-1133">Transmembrane helix</keyword>
<dbReference type="EMBL" id="FQVT01000020">
    <property type="protein sequence ID" value="SHG65035.1"/>
    <property type="molecule type" value="Genomic_DNA"/>
</dbReference>
<evidence type="ECO:0000256" key="6">
    <source>
        <dbReference type="SAM" id="Phobius"/>
    </source>
</evidence>
<name>A0A1M5LJ48_SALEC</name>
<evidence type="ECO:0000256" key="2">
    <source>
        <dbReference type="ARBA" id="ARBA00022475"/>
    </source>
</evidence>
<keyword evidence="2" id="KW-1003">Cell membrane</keyword>
<feature type="transmembrane region" description="Helical" evidence="6">
    <location>
        <begin position="288"/>
        <end position="307"/>
    </location>
</feature>
<feature type="transmembrane region" description="Helical" evidence="6">
    <location>
        <begin position="53"/>
        <end position="75"/>
    </location>
</feature>
<accession>A0A1M5LJ48</accession>
<feature type="domain" description="EamA" evidence="7">
    <location>
        <begin position="23"/>
        <end position="156"/>
    </location>
</feature>
<feature type="transmembrane region" description="Helical" evidence="6">
    <location>
        <begin position="87"/>
        <end position="106"/>
    </location>
</feature>
<feature type="transmembrane region" description="Helical" evidence="6">
    <location>
        <begin position="264"/>
        <end position="282"/>
    </location>
</feature>
<evidence type="ECO:0000313" key="9">
    <source>
        <dbReference type="Proteomes" id="UP000183945"/>
    </source>
</evidence>
<protein>
    <submittedName>
        <fullName evidence="8">Permease of the drug/metabolite transporter (DMT) superfamily</fullName>
    </submittedName>
</protein>
<comment type="subcellular location">
    <subcellularLocation>
        <location evidence="1">Cell membrane</location>
        <topology evidence="1">Multi-pass membrane protein</topology>
    </subcellularLocation>
</comment>
<dbReference type="Pfam" id="PF00892">
    <property type="entry name" value="EamA"/>
    <property type="match status" value="2"/>
</dbReference>
<feature type="transmembrane region" description="Helical" evidence="6">
    <location>
        <begin position="21"/>
        <end position="41"/>
    </location>
</feature>
<dbReference type="InterPro" id="IPR037185">
    <property type="entry name" value="EmrE-like"/>
</dbReference>
<evidence type="ECO:0000256" key="5">
    <source>
        <dbReference type="ARBA" id="ARBA00023136"/>
    </source>
</evidence>
<keyword evidence="3 6" id="KW-0812">Transmembrane</keyword>
<evidence type="ECO:0000256" key="1">
    <source>
        <dbReference type="ARBA" id="ARBA00004651"/>
    </source>
</evidence>
<feature type="transmembrane region" description="Helical" evidence="6">
    <location>
        <begin position="139"/>
        <end position="159"/>
    </location>
</feature>
<feature type="domain" description="EamA" evidence="7">
    <location>
        <begin position="171"/>
        <end position="307"/>
    </location>
</feature>
<dbReference type="SUPFAM" id="SSF103481">
    <property type="entry name" value="Multidrug resistance efflux transporter EmrE"/>
    <property type="match status" value="2"/>
</dbReference>
<dbReference type="Proteomes" id="UP000183945">
    <property type="component" value="Unassembled WGS sequence"/>
</dbReference>
<feature type="transmembrane region" description="Helical" evidence="6">
    <location>
        <begin position="171"/>
        <end position="190"/>
    </location>
</feature>
<proteinExistence type="predicted"/>
<keyword evidence="5 6" id="KW-0472">Membrane</keyword>
<feature type="transmembrane region" description="Helical" evidence="6">
    <location>
        <begin position="112"/>
        <end position="132"/>
    </location>
</feature>
<keyword evidence="9" id="KW-1185">Reference proteome</keyword>
<reference evidence="9" key="1">
    <citation type="submission" date="2016-11" db="EMBL/GenBank/DDBJ databases">
        <authorList>
            <person name="Varghese N."/>
            <person name="Submissions S."/>
        </authorList>
    </citation>
    <scope>NUCLEOTIDE SEQUENCE [LARGE SCALE GENOMIC DNA]</scope>
    <source>
        <strain evidence="9">DSM 24579</strain>
    </source>
</reference>
<sequence length="315" mass="34645">MLAIQKKQLQQQKLPFMDNKRILAILAAIGASTIYGINHTVAKGVMPTYIEPFGFIFLRVFGAAILFWGISWMGPKEKIAKSDWPRILGCAVFGMVINMLFFFKGLSLSTPINSSVIVTLSPVMVLILASILIKERITLLKSIGVILGLAGALTLVLFSAESSGNAPNIPLGNALFIVNAFSFGLYLILVKPLTAKYHAITLMKWFFLIAVIINFPITIEQFTAVDWLHLPFEAIWKMGFVVLGTTFATYLLNIYALKRLSASTISVFMYLQPLIAISYAIISGADELNLVKATAGILVFVGVYLVTKKKTEVRA</sequence>
<dbReference type="AlphaFoldDB" id="A0A1M5LJ48"/>
<evidence type="ECO:0000256" key="3">
    <source>
        <dbReference type="ARBA" id="ARBA00022692"/>
    </source>
</evidence>
<dbReference type="STRING" id="1073325.SAMN05444483_12030"/>
<feature type="transmembrane region" description="Helical" evidence="6">
    <location>
        <begin position="202"/>
        <end position="222"/>
    </location>
</feature>
<gene>
    <name evidence="8" type="ORF">SAMN05444483_12030</name>
</gene>
<organism evidence="8 9">
    <name type="scientific">Salegentibacter echinorum</name>
    <dbReference type="NCBI Taxonomy" id="1073325"/>
    <lineage>
        <taxon>Bacteria</taxon>
        <taxon>Pseudomonadati</taxon>
        <taxon>Bacteroidota</taxon>
        <taxon>Flavobacteriia</taxon>
        <taxon>Flavobacteriales</taxon>
        <taxon>Flavobacteriaceae</taxon>
        <taxon>Salegentibacter</taxon>
    </lineage>
</organism>
<dbReference type="InterPro" id="IPR000620">
    <property type="entry name" value="EamA_dom"/>
</dbReference>
<evidence type="ECO:0000256" key="4">
    <source>
        <dbReference type="ARBA" id="ARBA00022989"/>
    </source>
</evidence>